<proteinExistence type="predicted"/>
<keyword evidence="2" id="KW-1185">Reference proteome</keyword>
<dbReference type="Gramene" id="EME29304">
    <property type="protein sequence ID" value="EME29304"/>
    <property type="gene ID" value="Gasu_33110"/>
</dbReference>
<evidence type="ECO:0000313" key="2">
    <source>
        <dbReference type="Proteomes" id="UP000030680"/>
    </source>
</evidence>
<sequence length="89" mass="10151">MLQPKHFAANPPFLPPASIPKKYLKIFLADKQKICCWNIGPVVLCSNVGYFIRNLAKEKLCILLKKIEVFNEKNDFEELSSCLKGKPKT</sequence>
<protein>
    <submittedName>
        <fullName evidence="1">Uncharacterized protein</fullName>
    </submittedName>
</protein>
<name>M2Y0E2_GALSU</name>
<organism evidence="1 2">
    <name type="scientific">Galdieria sulphuraria</name>
    <name type="common">Red alga</name>
    <dbReference type="NCBI Taxonomy" id="130081"/>
    <lineage>
        <taxon>Eukaryota</taxon>
        <taxon>Rhodophyta</taxon>
        <taxon>Bangiophyceae</taxon>
        <taxon>Galdieriales</taxon>
        <taxon>Galdieriaceae</taxon>
        <taxon>Galdieria</taxon>
    </lineage>
</organism>
<dbReference type="EMBL" id="KB454510">
    <property type="protein sequence ID" value="EME29304.1"/>
    <property type="molecule type" value="Genomic_DNA"/>
</dbReference>
<accession>M2Y0E2</accession>
<evidence type="ECO:0000313" key="1">
    <source>
        <dbReference type="EMBL" id="EME29304.1"/>
    </source>
</evidence>
<reference evidence="2" key="1">
    <citation type="journal article" date="2013" name="Science">
        <title>Gene transfer from bacteria and archaea facilitated evolution of an extremophilic eukaryote.</title>
        <authorList>
            <person name="Schonknecht G."/>
            <person name="Chen W.H."/>
            <person name="Ternes C.M."/>
            <person name="Barbier G.G."/>
            <person name="Shrestha R.P."/>
            <person name="Stanke M."/>
            <person name="Brautigam A."/>
            <person name="Baker B.J."/>
            <person name="Banfield J.F."/>
            <person name="Garavito R.M."/>
            <person name="Carr K."/>
            <person name="Wilkerson C."/>
            <person name="Rensing S.A."/>
            <person name="Gagneul D."/>
            <person name="Dickenson N.E."/>
            <person name="Oesterhelt C."/>
            <person name="Lercher M.J."/>
            <person name="Weber A.P."/>
        </authorList>
    </citation>
    <scope>NUCLEOTIDE SEQUENCE [LARGE SCALE GENOMIC DNA]</scope>
    <source>
        <strain evidence="2">074W</strain>
    </source>
</reference>
<dbReference type="AlphaFoldDB" id="M2Y0E2"/>
<dbReference type="KEGG" id="gsl:Gasu_33110"/>
<dbReference type="Proteomes" id="UP000030680">
    <property type="component" value="Unassembled WGS sequence"/>
</dbReference>
<gene>
    <name evidence="1" type="ORF">Gasu_33110</name>
</gene>
<dbReference type="GeneID" id="17088111"/>
<dbReference type="RefSeq" id="XP_005705824.1">
    <property type="nucleotide sequence ID" value="XM_005705767.1"/>
</dbReference>